<comment type="caution">
    <text evidence="2">The sequence shown here is derived from an EMBL/GenBank/DDBJ whole genome shotgun (WGS) entry which is preliminary data.</text>
</comment>
<dbReference type="PATRIC" id="fig|266128.3.peg.2662"/>
<organism evidence="2 3">
    <name type="scientific">Stenotrophomonas koreensis</name>
    <dbReference type="NCBI Taxonomy" id="266128"/>
    <lineage>
        <taxon>Bacteria</taxon>
        <taxon>Pseudomonadati</taxon>
        <taxon>Pseudomonadota</taxon>
        <taxon>Gammaproteobacteria</taxon>
        <taxon>Lysobacterales</taxon>
        <taxon>Lysobacteraceae</taxon>
        <taxon>Stenotrophomonas</taxon>
    </lineage>
</organism>
<feature type="region of interest" description="Disordered" evidence="1">
    <location>
        <begin position="1"/>
        <end position="38"/>
    </location>
</feature>
<dbReference type="STRING" id="266128.ABB25_05020"/>
<evidence type="ECO:0000313" key="2">
    <source>
        <dbReference type="EMBL" id="KRG59214.1"/>
    </source>
</evidence>
<gene>
    <name evidence="2" type="ORF">ABB25_05020</name>
</gene>
<evidence type="ECO:0000313" key="3">
    <source>
        <dbReference type="Proteomes" id="UP000051254"/>
    </source>
</evidence>
<protein>
    <submittedName>
        <fullName evidence="2">Uncharacterized protein</fullName>
    </submittedName>
</protein>
<evidence type="ECO:0000256" key="1">
    <source>
        <dbReference type="SAM" id="MobiDB-lite"/>
    </source>
</evidence>
<sequence>MPTMHRHNPDCAGPPAAGPARPPGNALPRPGYGRAPAAHRCCPASAAAAAGNPPAPGCAGPR</sequence>
<feature type="compositionally biased region" description="Low complexity" evidence="1">
    <location>
        <begin position="23"/>
        <end position="38"/>
    </location>
</feature>
<dbReference type="Proteomes" id="UP000051254">
    <property type="component" value="Unassembled WGS sequence"/>
</dbReference>
<proteinExistence type="predicted"/>
<name>A0A0R0C0D5_9GAMM</name>
<reference evidence="2 3" key="1">
    <citation type="submission" date="2015-05" db="EMBL/GenBank/DDBJ databases">
        <title>Genome sequencing and analysis of members of genus Stenotrophomonas.</title>
        <authorList>
            <person name="Patil P.P."/>
            <person name="Midha S."/>
            <person name="Patil P.B."/>
        </authorList>
    </citation>
    <scope>NUCLEOTIDE SEQUENCE [LARGE SCALE GENOMIC DNA]</scope>
    <source>
        <strain evidence="2 3">DSM 17805</strain>
    </source>
</reference>
<dbReference type="AlphaFoldDB" id="A0A0R0C0D5"/>
<keyword evidence="3" id="KW-1185">Reference proteome</keyword>
<dbReference type="EMBL" id="LDJH01000007">
    <property type="protein sequence ID" value="KRG59214.1"/>
    <property type="molecule type" value="Genomic_DNA"/>
</dbReference>
<accession>A0A0R0C0D5</accession>